<dbReference type="InterPro" id="IPR026894">
    <property type="entry name" value="DnaJ_X"/>
</dbReference>
<proteinExistence type="predicted"/>
<dbReference type="PANTHER" id="PTHR45006">
    <property type="entry name" value="DNAJ-LIKE PROTEIN 1"/>
    <property type="match status" value="1"/>
</dbReference>
<dbReference type="Proteomes" id="UP000054560">
    <property type="component" value="Unassembled WGS sequence"/>
</dbReference>
<dbReference type="GO" id="GO:0016558">
    <property type="term" value="P:protein import into peroxisome matrix"/>
    <property type="evidence" value="ECO:0007669"/>
    <property type="project" value="TreeGrafter"/>
</dbReference>
<dbReference type="GeneID" id="25903181"/>
<dbReference type="RefSeq" id="XP_014159024.1">
    <property type="nucleotide sequence ID" value="XM_014303549.1"/>
</dbReference>
<accession>A0A0L0G7X5</accession>
<dbReference type="InterPro" id="IPR052814">
    <property type="entry name" value="Peroxisomal_DnaJ"/>
</dbReference>
<dbReference type="Pfam" id="PF14308">
    <property type="entry name" value="DnaJ-X"/>
    <property type="match status" value="1"/>
</dbReference>
<dbReference type="AlphaFoldDB" id="A0A0L0G7X5"/>
<dbReference type="EMBL" id="KQ241719">
    <property type="protein sequence ID" value="KNC85122.1"/>
    <property type="molecule type" value="Genomic_DNA"/>
</dbReference>
<sequence length="385" mass="43161">MIRDSVVFGCTWDYSALISPSRGLFEHLTRMTRCSPLFLVAKCDQYVAGDEKGFRAVITAEANELAEVPGGSGLVELIGHIYVQEAKQHLKRFFGLEGFFSELGEKKNTIGNILSLATAMAGTQAAATKMQEDETNLAHQDQLQKQAVNMIWRLGKFEISGTLRSICEKAMTDKSIPEAKQNKITLGIELIGEIYERVAAQTKREENAILAAIANGTIDNLFIPKFRLYIKTAEKEEVSLREIDMEKPDELLASFKRLRNVTLEVPAGTEVLRWELGLVARKDVSQAVVKVQVHPIMDSSWLSEGVARTPHAFVARLPKLEMKDEVQRVPGIVFDRRLPNRTVDAGRNYRLEVTVQVGERRVEKFECKFILKKAESIEGAPSKKL</sequence>
<organism evidence="2 3">
    <name type="scientific">Sphaeroforma arctica JP610</name>
    <dbReference type="NCBI Taxonomy" id="667725"/>
    <lineage>
        <taxon>Eukaryota</taxon>
        <taxon>Ichthyosporea</taxon>
        <taxon>Ichthyophonida</taxon>
        <taxon>Sphaeroforma</taxon>
    </lineage>
</organism>
<feature type="domain" description="DNAJ-containing protein X-domain" evidence="1">
    <location>
        <begin position="39"/>
        <end position="208"/>
    </location>
</feature>
<dbReference type="GO" id="GO:0005829">
    <property type="term" value="C:cytosol"/>
    <property type="evidence" value="ECO:0007669"/>
    <property type="project" value="TreeGrafter"/>
</dbReference>
<name>A0A0L0G7X5_9EUKA</name>
<dbReference type="PANTHER" id="PTHR45006:SF1">
    <property type="entry name" value="DNAJ-LIKE PROTEIN 1"/>
    <property type="match status" value="1"/>
</dbReference>
<keyword evidence="3" id="KW-1185">Reference proteome</keyword>
<evidence type="ECO:0000313" key="2">
    <source>
        <dbReference type="EMBL" id="KNC85122.1"/>
    </source>
</evidence>
<evidence type="ECO:0000313" key="3">
    <source>
        <dbReference type="Proteomes" id="UP000054560"/>
    </source>
</evidence>
<gene>
    <name evidence="2" type="ORF">SARC_02677</name>
</gene>
<reference evidence="2 3" key="1">
    <citation type="submission" date="2011-02" db="EMBL/GenBank/DDBJ databases">
        <title>The Genome Sequence of Sphaeroforma arctica JP610.</title>
        <authorList>
            <consortium name="The Broad Institute Genome Sequencing Platform"/>
            <person name="Russ C."/>
            <person name="Cuomo C."/>
            <person name="Young S.K."/>
            <person name="Zeng Q."/>
            <person name="Gargeya S."/>
            <person name="Alvarado L."/>
            <person name="Berlin A."/>
            <person name="Chapman S.B."/>
            <person name="Chen Z."/>
            <person name="Freedman E."/>
            <person name="Gellesch M."/>
            <person name="Goldberg J."/>
            <person name="Griggs A."/>
            <person name="Gujja S."/>
            <person name="Heilman E."/>
            <person name="Heiman D."/>
            <person name="Howarth C."/>
            <person name="Mehta T."/>
            <person name="Neiman D."/>
            <person name="Pearson M."/>
            <person name="Roberts A."/>
            <person name="Saif S."/>
            <person name="Shea T."/>
            <person name="Shenoy N."/>
            <person name="Sisk P."/>
            <person name="Stolte C."/>
            <person name="Sykes S."/>
            <person name="White J."/>
            <person name="Yandava C."/>
            <person name="Burger G."/>
            <person name="Gray M.W."/>
            <person name="Holland P.W.H."/>
            <person name="King N."/>
            <person name="Lang F.B.F."/>
            <person name="Roger A.J."/>
            <person name="Ruiz-Trillo I."/>
            <person name="Haas B."/>
            <person name="Nusbaum C."/>
            <person name="Birren B."/>
        </authorList>
    </citation>
    <scope>NUCLEOTIDE SEQUENCE [LARGE SCALE GENOMIC DNA]</scope>
    <source>
        <strain evidence="2 3">JP610</strain>
    </source>
</reference>
<evidence type="ECO:0000259" key="1">
    <source>
        <dbReference type="Pfam" id="PF14308"/>
    </source>
</evidence>
<dbReference type="STRING" id="667725.A0A0L0G7X5"/>
<protein>
    <recommendedName>
        <fullName evidence="1">DNAJ-containing protein X-domain domain-containing protein</fullName>
    </recommendedName>
</protein>
<dbReference type="eggNOG" id="ENOG502SY2P">
    <property type="taxonomic scope" value="Eukaryota"/>
</dbReference>